<dbReference type="PANTHER" id="PTHR43740:SF2">
    <property type="entry name" value="LEUCINE--TRNA LIGASE, MITOCHONDRIAL"/>
    <property type="match status" value="1"/>
</dbReference>
<evidence type="ECO:0000256" key="1">
    <source>
        <dbReference type="ARBA" id="ARBA00005594"/>
    </source>
</evidence>
<accession>A0A447R7N7</accession>
<sequence>MAEGNTAICCSRATFCIIASCAPDATNVLTPVLARAFGLCYADLNTTSKATFVAVLKTGLLAAMQEQYRPEEIESKVQLHWDEKRTFEVTEDESKEKYYCLSMLPYPSGRLHMGPRT</sequence>
<evidence type="ECO:0000313" key="9">
    <source>
        <dbReference type="Proteomes" id="UP000275676"/>
    </source>
</evidence>
<proteinExistence type="inferred from homology"/>
<protein>
    <recommendedName>
        <fullName evidence="2">leucine--tRNA ligase</fullName>
        <ecNumber evidence="2">6.1.1.4</ecNumber>
    </recommendedName>
</protein>
<keyword evidence="5" id="KW-0067">ATP-binding</keyword>
<evidence type="ECO:0000256" key="2">
    <source>
        <dbReference type="ARBA" id="ARBA00013164"/>
    </source>
</evidence>
<dbReference type="GO" id="GO:0004823">
    <property type="term" value="F:leucine-tRNA ligase activity"/>
    <property type="evidence" value="ECO:0007669"/>
    <property type="project" value="UniProtKB-EC"/>
</dbReference>
<organism evidence="8 9">
    <name type="scientific">Salmonella enterica subsp. arizonae</name>
    <dbReference type="NCBI Taxonomy" id="59203"/>
    <lineage>
        <taxon>Bacteria</taxon>
        <taxon>Pseudomonadati</taxon>
        <taxon>Pseudomonadota</taxon>
        <taxon>Gammaproteobacteria</taxon>
        <taxon>Enterobacterales</taxon>
        <taxon>Enterobacteriaceae</taxon>
        <taxon>Salmonella</taxon>
    </lineage>
</organism>
<keyword evidence="4" id="KW-0547">Nucleotide-binding</keyword>
<dbReference type="SUPFAM" id="SSF52374">
    <property type="entry name" value="Nucleotidylyl transferase"/>
    <property type="match status" value="1"/>
</dbReference>
<keyword evidence="7 8" id="KW-0030">Aminoacyl-tRNA synthetase</keyword>
<dbReference type="GO" id="GO:0005524">
    <property type="term" value="F:ATP binding"/>
    <property type="evidence" value="ECO:0007669"/>
    <property type="project" value="UniProtKB-KW"/>
</dbReference>
<dbReference type="FunFam" id="1.10.730.10:FF:000002">
    <property type="entry name" value="Leucine--tRNA ligase"/>
    <property type="match status" value="1"/>
</dbReference>
<dbReference type="InterPro" id="IPR002302">
    <property type="entry name" value="Leu-tRNA-ligase"/>
</dbReference>
<evidence type="ECO:0000256" key="6">
    <source>
        <dbReference type="ARBA" id="ARBA00022917"/>
    </source>
</evidence>
<dbReference type="AlphaFoldDB" id="A0A447R7N7"/>
<reference evidence="8 9" key="1">
    <citation type="submission" date="2018-12" db="EMBL/GenBank/DDBJ databases">
        <authorList>
            <consortium name="Pathogen Informatics"/>
        </authorList>
    </citation>
    <scope>NUCLEOTIDE SEQUENCE [LARGE SCALE GENOMIC DNA]</scope>
    <source>
        <strain evidence="8 9">NCTC10047</strain>
    </source>
</reference>
<evidence type="ECO:0000256" key="4">
    <source>
        <dbReference type="ARBA" id="ARBA00022741"/>
    </source>
</evidence>
<comment type="similarity">
    <text evidence="1">Belongs to the class-I aminoacyl-tRNA synthetase family.</text>
</comment>
<gene>
    <name evidence="8" type="primary">leuS_1</name>
    <name evidence="8" type="ORF">NCTC10047_04276</name>
</gene>
<keyword evidence="6" id="KW-0648">Protein biosynthesis</keyword>
<evidence type="ECO:0000256" key="5">
    <source>
        <dbReference type="ARBA" id="ARBA00022840"/>
    </source>
</evidence>
<dbReference type="PANTHER" id="PTHR43740">
    <property type="entry name" value="LEUCYL-TRNA SYNTHETASE"/>
    <property type="match status" value="1"/>
</dbReference>
<dbReference type="Gene3D" id="3.40.50.620">
    <property type="entry name" value="HUPs"/>
    <property type="match status" value="1"/>
</dbReference>
<dbReference type="InterPro" id="IPR014729">
    <property type="entry name" value="Rossmann-like_a/b/a_fold"/>
</dbReference>
<dbReference type="Proteomes" id="UP000275676">
    <property type="component" value="Chromosome"/>
</dbReference>
<dbReference type="EC" id="6.1.1.4" evidence="2"/>
<evidence type="ECO:0000256" key="3">
    <source>
        <dbReference type="ARBA" id="ARBA00022598"/>
    </source>
</evidence>
<evidence type="ECO:0000256" key="7">
    <source>
        <dbReference type="ARBA" id="ARBA00023146"/>
    </source>
</evidence>
<keyword evidence="3 8" id="KW-0436">Ligase</keyword>
<dbReference type="EMBL" id="LR134156">
    <property type="protein sequence ID" value="VEA78324.1"/>
    <property type="molecule type" value="Genomic_DNA"/>
</dbReference>
<dbReference type="GO" id="GO:0006429">
    <property type="term" value="P:leucyl-tRNA aminoacylation"/>
    <property type="evidence" value="ECO:0007669"/>
    <property type="project" value="InterPro"/>
</dbReference>
<name>A0A447R7N7_SALER</name>
<evidence type="ECO:0000313" key="8">
    <source>
        <dbReference type="EMBL" id="VEA78324.1"/>
    </source>
</evidence>
<dbReference type="GO" id="GO:0005829">
    <property type="term" value="C:cytosol"/>
    <property type="evidence" value="ECO:0007669"/>
    <property type="project" value="TreeGrafter"/>
</dbReference>